<evidence type="ECO:0000256" key="12">
    <source>
        <dbReference type="ARBA" id="ARBA00037975"/>
    </source>
</evidence>
<feature type="transmembrane region" description="Helical" evidence="13">
    <location>
        <begin position="21"/>
        <end position="41"/>
    </location>
</feature>
<dbReference type="GO" id="GO:0046872">
    <property type="term" value="F:metal ion binding"/>
    <property type="evidence" value="ECO:0007669"/>
    <property type="project" value="UniProtKB-KW"/>
</dbReference>
<dbReference type="SUPFAM" id="SSF81342">
    <property type="entry name" value="Transmembrane di-heme cytochromes"/>
    <property type="match status" value="1"/>
</dbReference>
<keyword evidence="3" id="KW-0813">Transport</keyword>
<keyword evidence="9 13" id="KW-1133">Transmembrane helix</keyword>
<feature type="transmembrane region" description="Helical" evidence="13">
    <location>
        <begin position="158"/>
        <end position="177"/>
    </location>
</feature>
<comment type="caution">
    <text evidence="15">The sequence shown here is derived from an EMBL/GenBank/DDBJ whole genome shotgun (WGS) entry which is preliminary data.</text>
</comment>
<evidence type="ECO:0000259" key="14">
    <source>
        <dbReference type="Pfam" id="PF01292"/>
    </source>
</evidence>
<gene>
    <name evidence="15" type="ORF">CDQ91_20110</name>
</gene>
<dbReference type="InterPro" id="IPR011577">
    <property type="entry name" value="Cyt_b561_bac/Ni-Hgenase"/>
</dbReference>
<reference evidence="15 16" key="1">
    <citation type="journal article" date="2002" name="Int. J. Syst. Evol. Microbiol.">
        <title>Sphingopyxis witflariensis sp. nov., isolated from activated sludge.</title>
        <authorList>
            <person name="Kampfer P."/>
            <person name="Witzenberger R."/>
            <person name="Denner E.B."/>
            <person name="Busse H.J."/>
            <person name="Neef A."/>
        </authorList>
    </citation>
    <scope>NUCLEOTIDE SEQUENCE [LARGE SCALE GENOMIC DNA]</scope>
    <source>
        <strain evidence="15 16">DSM 14551</strain>
    </source>
</reference>
<keyword evidence="16" id="KW-1185">Reference proteome</keyword>
<keyword evidence="6 13" id="KW-0812">Transmembrane</keyword>
<dbReference type="Proteomes" id="UP000197097">
    <property type="component" value="Unassembled WGS sequence"/>
</dbReference>
<keyword evidence="10" id="KW-0408">Iron</keyword>
<comment type="similarity">
    <text evidence="12">Belongs to the cytochrome b561 family.</text>
</comment>
<dbReference type="AlphaFoldDB" id="A0A246JDA4"/>
<evidence type="ECO:0000256" key="2">
    <source>
        <dbReference type="ARBA" id="ARBA00004651"/>
    </source>
</evidence>
<keyword evidence="11 13" id="KW-0472">Membrane</keyword>
<dbReference type="EMBL" id="NISJ01000019">
    <property type="protein sequence ID" value="OWQ90642.1"/>
    <property type="molecule type" value="Genomic_DNA"/>
</dbReference>
<protein>
    <submittedName>
        <fullName evidence="15">Cytochrome B</fullName>
    </submittedName>
</protein>
<keyword evidence="8" id="KW-0249">Electron transport</keyword>
<comment type="cofactor">
    <cofactor evidence="1">
        <name>heme b</name>
        <dbReference type="ChEBI" id="CHEBI:60344"/>
    </cofactor>
</comment>
<evidence type="ECO:0000313" key="16">
    <source>
        <dbReference type="Proteomes" id="UP000197097"/>
    </source>
</evidence>
<comment type="subcellular location">
    <subcellularLocation>
        <location evidence="2">Cell membrane</location>
        <topology evidence="2">Multi-pass membrane protein</topology>
    </subcellularLocation>
</comment>
<evidence type="ECO:0000256" key="6">
    <source>
        <dbReference type="ARBA" id="ARBA00022692"/>
    </source>
</evidence>
<evidence type="ECO:0000256" key="9">
    <source>
        <dbReference type="ARBA" id="ARBA00022989"/>
    </source>
</evidence>
<evidence type="ECO:0000256" key="1">
    <source>
        <dbReference type="ARBA" id="ARBA00001970"/>
    </source>
</evidence>
<dbReference type="OrthoDB" id="1247465at2"/>
<dbReference type="InterPro" id="IPR016174">
    <property type="entry name" value="Di-haem_cyt_TM"/>
</dbReference>
<evidence type="ECO:0000256" key="13">
    <source>
        <dbReference type="SAM" id="Phobius"/>
    </source>
</evidence>
<dbReference type="InterPro" id="IPR052168">
    <property type="entry name" value="Cytochrome_b561_oxidase"/>
</dbReference>
<sequence>MNCRPEGISVTTDRNIERYSLASIMLHWFTALIIIAVYAAIELREFWPKGTATREAFKTWHFMLGLSVFGLVWLRIAARIIWPAPAPLKGPAWRKRAGAATHFCLYVLMIAMPLAGWLILSAEGKPIPYFGFELPPLTSANDLLAERVESLHELGGTIGYWLIGLHAAASLFHHYVLRDDLLFRMRPTRT</sequence>
<keyword evidence="7" id="KW-0479">Metal-binding</keyword>
<feature type="transmembrane region" description="Helical" evidence="13">
    <location>
        <begin position="61"/>
        <end position="82"/>
    </location>
</feature>
<dbReference type="GO" id="GO:0020037">
    <property type="term" value="F:heme binding"/>
    <property type="evidence" value="ECO:0007669"/>
    <property type="project" value="TreeGrafter"/>
</dbReference>
<evidence type="ECO:0000313" key="15">
    <source>
        <dbReference type="EMBL" id="OWQ90642.1"/>
    </source>
</evidence>
<dbReference type="PANTHER" id="PTHR30529">
    <property type="entry name" value="CYTOCHROME B561"/>
    <property type="match status" value="1"/>
</dbReference>
<dbReference type="GO" id="GO:0009055">
    <property type="term" value="F:electron transfer activity"/>
    <property type="evidence" value="ECO:0007669"/>
    <property type="project" value="InterPro"/>
</dbReference>
<organism evidence="15 16">
    <name type="scientific">Sphingopyxis witflariensis</name>
    <dbReference type="NCBI Taxonomy" id="173675"/>
    <lineage>
        <taxon>Bacteria</taxon>
        <taxon>Pseudomonadati</taxon>
        <taxon>Pseudomonadota</taxon>
        <taxon>Alphaproteobacteria</taxon>
        <taxon>Sphingomonadales</taxon>
        <taxon>Sphingomonadaceae</taxon>
        <taxon>Sphingopyxis</taxon>
    </lineage>
</organism>
<keyword evidence="4" id="KW-1003">Cell membrane</keyword>
<evidence type="ECO:0000256" key="3">
    <source>
        <dbReference type="ARBA" id="ARBA00022448"/>
    </source>
</evidence>
<dbReference type="GO" id="GO:0022904">
    <property type="term" value="P:respiratory electron transport chain"/>
    <property type="evidence" value="ECO:0007669"/>
    <property type="project" value="InterPro"/>
</dbReference>
<accession>A0A246JDA4</accession>
<proteinExistence type="inferred from homology"/>
<dbReference type="PANTHER" id="PTHR30529:SF3">
    <property type="entry name" value="CYTOCHROME B561 HOMOLOG 1"/>
    <property type="match status" value="1"/>
</dbReference>
<dbReference type="Pfam" id="PF01292">
    <property type="entry name" value="Ni_hydr_CYTB"/>
    <property type="match status" value="1"/>
</dbReference>
<evidence type="ECO:0000256" key="7">
    <source>
        <dbReference type="ARBA" id="ARBA00022723"/>
    </source>
</evidence>
<evidence type="ECO:0000256" key="4">
    <source>
        <dbReference type="ARBA" id="ARBA00022475"/>
    </source>
</evidence>
<feature type="transmembrane region" description="Helical" evidence="13">
    <location>
        <begin position="103"/>
        <end position="120"/>
    </location>
</feature>
<evidence type="ECO:0000256" key="8">
    <source>
        <dbReference type="ARBA" id="ARBA00022982"/>
    </source>
</evidence>
<keyword evidence="5" id="KW-0349">Heme</keyword>
<evidence type="ECO:0000256" key="5">
    <source>
        <dbReference type="ARBA" id="ARBA00022617"/>
    </source>
</evidence>
<dbReference type="GO" id="GO:0005886">
    <property type="term" value="C:plasma membrane"/>
    <property type="evidence" value="ECO:0007669"/>
    <property type="project" value="UniProtKB-SubCell"/>
</dbReference>
<name>A0A246JDA4_9SPHN</name>
<evidence type="ECO:0000256" key="11">
    <source>
        <dbReference type="ARBA" id="ARBA00023136"/>
    </source>
</evidence>
<evidence type="ECO:0000256" key="10">
    <source>
        <dbReference type="ARBA" id="ARBA00023004"/>
    </source>
</evidence>
<feature type="domain" description="Cytochrome b561 bacterial/Ni-hydrogenase" evidence="14">
    <location>
        <begin position="18"/>
        <end position="186"/>
    </location>
</feature>